<gene>
    <name evidence="8" type="primary">LOC107761700</name>
</gene>
<feature type="non-terminal residue" evidence="8">
    <location>
        <position position="1"/>
    </location>
</feature>
<dbReference type="PANTHER" id="PTHR46195">
    <property type="entry name" value="HEAVY METAL-ASSOCIATED ISOPRENYLATED PLANT PROTEIN 7"/>
    <property type="match status" value="1"/>
</dbReference>
<dbReference type="GO" id="GO:0046872">
    <property type="term" value="F:metal ion binding"/>
    <property type="evidence" value="ECO:0007669"/>
    <property type="project" value="UniProtKB-KW"/>
</dbReference>
<feature type="compositionally biased region" description="Basic and acidic residues" evidence="6">
    <location>
        <begin position="76"/>
        <end position="86"/>
    </location>
</feature>
<dbReference type="GO" id="GO:0016020">
    <property type="term" value="C:membrane"/>
    <property type="evidence" value="ECO:0007669"/>
    <property type="project" value="UniProtKB-SubCell"/>
</dbReference>
<dbReference type="SMR" id="A0A1S3X6U8"/>
<name>A0A1S3X6U8_TOBAC</name>
<keyword evidence="3" id="KW-0479">Metal-binding</keyword>
<evidence type="ECO:0000256" key="3">
    <source>
        <dbReference type="ARBA" id="ARBA00022723"/>
    </source>
</evidence>
<dbReference type="Pfam" id="PF00582">
    <property type="entry name" value="Usp"/>
    <property type="match status" value="1"/>
</dbReference>
<dbReference type="Gene3D" id="3.40.50.620">
    <property type="entry name" value="HUPs"/>
    <property type="match status" value="1"/>
</dbReference>
<evidence type="ECO:0000256" key="4">
    <source>
        <dbReference type="ARBA" id="ARBA00023289"/>
    </source>
</evidence>
<dbReference type="PANTHER" id="PTHR46195:SF3">
    <property type="entry name" value="HEAVY METAL-ASSOCIATED ISOPRENYLATED PLANT PROTEIN 3-LIKE"/>
    <property type="match status" value="1"/>
</dbReference>
<sequence length="310" mass="34699">IVAETMTQVGDPKETICEAAEKLHVNLLVLGSHNKGAIQRAFLGSVSNYCVHNAKCPGKQQMNQQENNKECNNGNKMEEKKSTNEENKNNSKGVIIILGVYIHCQGCKQEVLKSLRGFDGVEEIEVDEKNHKVVVKGKKADPLKVAERLTKKSGKHVELISPIIPPKKKEEKKEINQEVEFNSPKVVEVILKLYLHCEGCAKDVKQCIHKMPGVQTVDPDMKNNLVKVKGSMDPQKLVEFISKRAGKHAEIVKSSKIDKEQKSEKSESDKNKASDIKKDCSCKHEYPYPPQLVYAPQLFSDENPNSCSIL</sequence>
<dbReference type="InterPro" id="IPR006016">
    <property type="entry name" value="UspA"/>
</dbReference>
<comment type="subcellular location">
    <subcellularLocation>
        <location evidence="1">Membrane</location>
        <topology evidence="1">Peripheral membrane protein</topology>
    </subcellularLocation>
</comment>
<evidence type="ECO:0000256" key="1">
    <source>
        <dbReference type="ARBA" id="ARBA00004170"/>
    </source>
</evidence>
<dbReference type="PROSITE" id="PS50846">
    <property type="entry name" value="HMA_2"/>
    <property type="match status" value="2"/>
</dbReference>
<dbReference type="KEGG" id="nta:107761700"/>
<comment type="similarity">
    <text evidence="5">Belongs to the HIPP family.</text>
</comment>
<proteinExistence type="inferred from homology"/>
<evidence type="ECO:0000259" key="7">
    <source>
        <dbReference type="PROSITE" id="PS50846"/>
    </source>
</evidence>
<feature type="compositionally biased region" description="Low complexity" evidence="6">
    <location>
        <begin position="61"/>
        <end position="75"/>
    </location>
</feature>
<dbReference type="CDD" id="cd00371">
    <property type="entry name" value="HMA"/>
    <property type="match status" value="2"/>
</dbReference>
<dbReference type="Pfam" id="PF00403">
    <property type="entry name" value="HMA"/>
    <property type="match status" value="2"/>
</dbReference>
<dbReference type="SUPFAM" id="SSF52402">
    <property type="entry name" value="Adenine nucleotide alpha hydrolases-like"/>
    <property type="match status" value="1"/>
</dbReference>
<accession>A0A1S3X6U8</accession>
<feature type="region of interest" description="Disordered" evidence="6">
    <location>
        <begin position="252"/>
        <end position="276"/>
    </location>
</feature>
<dbReference type="Gene3D" id="3.30.70.100">
    <property type="match status" value="2"/>
</dbReference>
<feature type="region of interest" description="Disordered" evidence="6">
    <location>
        <begin position="61"/>
        <end position="86"/>
    </location>
</feature>
<evidence type="ECO:0000313" key="8">
    <source>
        <dbReference type="RefSeq" id="XP_016435438.1"/>
    </source>
</evidence>
<evidence type="ECO:0000256" key="5">
    <source>
        <dbReference type="ARBA" id="ARBA00024045"/>
    </source>
</evidence>
<keyword evidence="4" id="KW-0449">Lipoprotein</keyword>
<dbReference type="PaxDb" id="4097-A0A1S3X6U8"/>
<dbReference type="SUPFAM" id="SSF55008">
    <property type="entry name" value="HMA, heavy metal-associated domain"/>
    <property type="match status" value="2"/>
</dbReference>
<dbReference type="InterPro" id="IPR014729">
    <property type="entry name" value="Rossmann-like_a/b/a_fold"/>
</dbReference>
<evidence type="ECO:0000256" key="2">
    <source>
        <dbReference type="ARBA" id="ARBA00022481"/>
    </source>
</evidence>
<keyword evidence="2" id="KW-0488">Methylation</keyword>
<evidence type="ECO:0000256" key="6">
    <source>
        <dbReference type="SAM" id="MobiDB-lite"/>
    </source>
</evidence>
<reference evidence="8" key="1">
    <citation type="submission" date="2025-08" db="UniProtKB">
        <authorList>
            <consortium name="RefSeq"/>
        </authorList>
    </citation>
    <scope>IDENTIFICATION</scope>
</reference>
<dbReference type="GO" id="GO:0009626">
    <property type="term" value="P:plant-type hypersensitive response"/>
    <property type="evidence" value="ECO:0007669"/>
    <property type="project" value="UniProtKB-KW"/>
</dbReference>
<keyword evidence="4" id="KW-0636">Prenylation</keyword>
<dbReference type="OrthoDB" id="689350at2759"/>
<dbReference type="CDD" id="cd23659">
    <property type="entry name" value="USP_At3g01520-like"/>
    <property type="match status" value="1"/>
</dbReference>
<feature type="domain" description="HMA" evidence="7">
    <location>
        <begin position="186"/>
        <end position="250"/>
    </location>
</feature>
<dbReference type="AlphaFoldDB" id="A0A1S3X6U8"/>
<dbReference type="InterPro" id="IPR006121">
    <property type="entry name" value="HMA_dom"/>
</dbReference>
<dbReference type="InterPro" id="IPR044577">
    <property type="entry name" value="HIPP4/7/8/17/18/19"/>
</dbReference>
<dbReference type="OMA" id="CESINLR"/>
<dbReference type="InterPro" id="IPR036163">
    <property type="entry name" value="HMA_dom_sf"/>
</dbReference>
<dbReference type="RefSeq" id="XP_016435438.1">
    <property type="nucleotide sequence ID" value="XM_016579952.1"/>
</dbReference>
<feature type="domain" description="HMA" evidence="7">
    <location>
        <begin position="91"/>
        <end position="158"/>
    </location>
</feature>
<protein>
    <submittedName>
        <fullName evidence="8">Heavy metal-associated isoprenylated plant protein 3-like</fullName>
    </submittedName>
</protein>
<organism evidence="8">
    <name type="scientific">Nicotiana tabacum</name>
    <name type="common">Common tobacco</name>
    <dbReference type="NCBI Taxonomy" id="4097"/>
    <lineage>
        <taxon>Eukaryota</taxon>
        <taxon>Viridiplantae</taxon>
        <taxon>Streptophyta</taxon>
        <taxon>Embryophyta</taxon>
        <taxon>Tracheophyta</taxon>
        <taxon>Spermatophyta</taxon>
        <taxon>Magnoliopsida</taxon>
        <taxon>eudicotyledons</taxon>
        <taxon>Gunneridae</taxon>
        <taxon>Pentapetalae</taxon>
        <taxon>asterids</taxon>
        <taxon>lamiids</taxon>
        <taxon>Solanales</taxon>
        <taxon>Solanaceae</taxon>
        <taxon>Nicotianoideae</taxon>
        <taxon>Nicotianeae</taxon>
        <taxon>Nicotiana</taxon>
    </lineage>
</organism>